<reference evidence="4 5" key="2">
    <citation type="submission" date="2007-09" db="EMBL/GenBank/DDBJ databases">
        <title>Draft genome sequence of Clostridium bolteae (ATCC BAA-613).</title>
        <authorList>
            <person name="Sudarsanam P."/>
            <person name="Ley R."/>
            <person name="Guruge J."/>
            <person name="Turnbaugh P.J."/>
            <person name="Mahowald M."/>
            <person name="Liep D."/>
            <person name="Gordon J."/>
        </authorList>
    </citation>
    <scope>NUCLEOTIDE SEQUENCE [LARGE SCALE GENOMIC DNA]</scope>
    <source>
        <strain evidence="5">ATCC BAA-613 / DSM 15670 / CCUG 46953 / JCM 12243 / WAL 16351</strain>
    </source>
</reference>
<dbReference type="FunFam" id="3.30.70.360:FF:000001">
    <property type="entry name" value="N-acetyldiaminopimelate deacetylase"/>
    <property type="match status" value="1"/>
</dbReference>
<feature type="binding site" evidence="2">
    <location>
        <position position="393"/>
    </location>
    <ligand>
        <name>Mn(2+)</name>
        <dbReference type="ChEBI" id="CHEBI:29035"/>
        <label>2</label>
    </ligand>
</feature>
<feature type="binding site" evidence="2">
    <location>
        <position position="136"/>
    </location>
    <ligand>
        <name>Mn(2+)</name>
        <dbReference type="ChEBI" id="CHEBI:29035"/>
        <label>2</label>
    </ligand>
</feature>
<organism evidence="4 5">
    <name type="scientific">Enterocloster bolteae (strain ATCC BAA-613 / DSM 15670 / CCUG 46953 / JCM 12243 / WAL 16351)</name>
    <name type="common">Clostridium bolteae</name>
    <dbReference type="NCBI Taxonomy" id="411902"/>
    <lineage>
        <taxon>Bacteria</taxon>
        <taxon>Bacillati</taxon>
        <taxon>Bacillota</taxon>
        <taxon>Clostridia</taxon>
        <taxon>Lachnospirales</taxon>
        <taxon>Lachnospiraceae</taxon>
        <taxon>Enterocloster</taxon>
    </lineage>
</organism>
<sequence>MHINIFYPLDKHGLFAIIKTRLYIVFLYSKEGTAMNEFLRRAKELEHQMQKDRRYLHQHAEAGEHLPGTTKYVMERLSSIGLSPREICDSGITALIEGSCPGKTILLRADMDALPMKEMNSLPFQTVTEAAHNCGHDIHTAMLLAAAQILHERRDELCGSVKLMFQPAEEVFTGSENMIKAGILSNPTVDAAMGIHVMLDTPVPSLNYGTGFMTSSCDGFKITVKGVGCHGAMPHLGIDPINVGFHIYSAFQNLIARECDPGEKASLTLGAFNAGNTSNIIPDSAVLMGTLRTYNKDLRARLVKRMHEIAEYTGKVFGVAIEYESLSEVPSTCSDPDLTRELAEYASEVVPDFIKHTDYSVTPSDDFARVSEKVPTVYFMIGCRVDGCTVQHHNPGVLFDETVMPYGAAVHAACAFNWLNRRNA</sequence>
<evidence type="ECO:0000256" key="1">
    <source>
        <dbReference type="ARBA" id="ARBA00022801"/>
    </source>
</evidence>
<comment type="caution">
    <text evidence="4">The sequence shown here is derived from an EMBL/GenBank/DDBJ whole genome shotgun (WGS) entry which is preliminary data.</text>
</comment>
<dbReference type="CDD" id="cd03886">
    <property type="entry name" value="M20_Acy1"/>
    <property type="match status" value="1"/>
</dbReference>
<dbReference type="PIRSF" id="PIRSF005962">
    <property type="entry name" value="Pept_M20D_amidohydro"/>
    <property type="match status" value="1"/>
</dbReference>
<dbReference type="PANTHER" id="PTHR11014:SF63">
    <property type="entry name" value="METALLOPEPTIDASE, PUTATIVE (AFU_ORTHOLOGUE AFUA_6G09600)-RELATED"/>
    <property type="match status" value="1"/>
</dbReference>
<feature type="domain" description="Peptidase M20 dimerisation" evidence="3">
    <location>
        <begin position="219"/>
        <end position="312"/>
    </location>
</feature>
<dbReference type="InterPro" id="IPR002933">
    <property type="entry name" value="Peptidase_M20"/>
</dbReference>
<dbReference type="PANTHER" id="PTHR11014">
    <property type="entry name" value="PEPTIDASE M20 FAMILY MEMBER"/>
    <property type="match status" value="1"/>
</dbReference>
<feature type="binding site" evidence="2">
    <location>
        <position position="134"/>
    </location>
    <ligand>
        <name>Mn(2+)</name>
        <dbReference type="ChEBI" id="CHEBI:29035"/>
        <label>2</label>
    </ligand>
</feature>
<dbReference type="PaxDb" id="411902-CLOBOL_00286"/>
<dbReference type="EMBL" id="ABCC02000002">
    <property type="protein sequence ID" value="EDP19449.1"/>
    <property type="molecule type" value="Genomic_DNA"/>
</dbReference>
<name>A8RH15_ENTBW</name>
<keyword evidence="2" id="KW-0479">Metal-binding</keyword>
<dbReference type="eggNOG" id="COG1473">
    <property type="taxonomic scope" value="Bacteria"/>
</dbReference>
<protein>
    <recommendedName>
        <fullName evidence="3">Peptidase M20 dimerisation domain-containing protein</fullName>
    </recommendedName>
</protein>
<gene>
    <name evidence="4" type="ORF">CLOBOL_00286</name>
</gene>
<dbReference type="Gene3D" id="3.40.630.10">
    <property type="entry name" value="Zn peptidases"/>
    <property type="match status" value="1"/>
</dbReference>
<evidence type="ECO:0000259" key="3">
    <source>
        <dbReference type="Pfam" id="PF07687"/>
    </source>
</evidence>
<dbReference type="NCBIfam" id="TIGR01891">
    <property type="entry name" value="amidohydrolases"/>
    <property type="match status" value="1"/>
</dbReference>
<dbReference type="Pfam" id="PF07687">
    <property type="entry name" value="M20_dimer"/>
    <property type="match status" value="1"/>
</dbReference>
<dbReference type="GO" id="GO:0046872">
    <property type="term" value="F:metal ion binding"/>
    <property type="evidence" value="ECO:0007669"/>
    <property type="project" value="UniProtKB-KW"/>
</dbReference>
<feature type="binding site" evidence="2">
    <location>
        <position position="196"/>
    </location>
    <ligand>
        <name>Mn(2+)</name>
        <dbReference type="ChEBI" id="CHEBI:29035"/>
        <label>2</label>
    </ligand>
</feature>
<dbReference type="GO" id="GO:0050118">
    <property type="term" value="F:N-acetyldiaminopimelate deacetylase activity"/>
    <property type="evidence" value="ECO:0007669"/>
    <property type="project" value="UniProtKB-ARBA"/>
</dbReference>
<evidence type="ECO:0000313" key="4">
    <source>
        <dbReference type="EMBL" id="EDP19449.1"/>
    </source>
</evidence>
<dbReference type="Pfam" id="PF01546">
    <property type="entry name" value="Peptidase_M20"/>
    <property type="match status" value="1"/>
</dbReference>
<comment type="cofactor">
    <cofactor evidence="2">
        <name>Mn(2+)</name>
        <dbReference type="ChEBI" id="CHEBI:29035"/>
    </cofactor>
    <text evidence="2">The Mn(2+) ion enhances activity.</text>
</comment>
<dbReference type="AlphaFoldDB" id="A8RH15"/>
<proteinExistence type="predicted"/>
<keyword evidence="2" id="KW-0464">Manganese</keyword>
<evidence type="ECO:0000313" key="5">
    <source>
        <dbReference type="Proteomes" id="UP000005396"/>
    </source>
</evidence>
<dbReference type="InterPro" id="IPR011650">
    <property type="entry name" value="Peptidase_M20_dimer"/>
</dbReference>
<dbReference type="HOGENOM" id="CLU_023257_0_1_9"/>
<dbReference type="Proteomes" id="UP000005396">
    <property type="component" value="Unassembled WGS sequence"/>
</dbReference>
<dbReference type="InterPro" id="IPR017439">
    <property type="entry name" value="Amidohydrolase"/>
</dbReference>
<dbReference type="GO" id="GO:0019877">
    <property type="term" value="P:diaminopimelate biosynthetic process"/>
    <property type="evidence" value="ECO:0007669"/>
    <property type="project" value="UniProtKB-ARBA"/>
</dbReference>
<dbReference type="Gene3D" id="3.30.70.360">
    <property type="match status" value="1"/>
</dbReference>
<evidence type="ECO:0000256" key="2">
    <source>
        <dbReference type="PIRSR" id="PIRSR005962-1"/>
    </source>
</evidence>
<feature type="binding site" evidence="2">
    <location>
        <position position="170"/>
    </location>
    <ligand>
        <name>Mn(2+)</name>
        <dbReference type="ChEBI" id="CHEBI:29035"/>
        <label>2</label>
    </ligand>
</feature>
<dbReference type="SUPFAM" id="SSF55031">
    <property type="entry name" value="Bacterial exopeptidase dimerisation domain"/>
    <property type="match status" value="1"/>
</dbReference>
<dbReference type="InterPro" id="IPR036264">
    <property type="entry name" value="Bact_exopeptidase_dim_dom"/>
</dbReference>
<dbReference type="SUPFAM" id="SSF53187">
    <property type="entry name" value="Zn-dependent exopeptidases"/>
    <property type="match status" value="1"/>
</dbReference>
<keyword evidence="1" id="KW-0378">Hydrolase</keyword>
<accession>A8RH15</accession>
<reference evidence="4 5" key="1">
    <citation type="submission" date="2007-08" db="EMBL/GenBank/DDBJ databases">
        <authorList>
            <person name="Fulton L."/>
            <person name="Clifton S."/>
            <person name="Fulton B."/>
            <person name="Xu J."/>
            <person name="Minx P."/>
            <person name="Pepin K.H."/>
            <person name="Johnson M."/>
            <person name="Thiruvilangam P."/>
            <person name="Bhonagiri V."/>
            <person name="Nash W.E."/>
            <person name="Mardis E.R."/>
            <person name="Wilson R.K."/>
        </authorList>
    </citation>
    <scope>NUCLEOTIDE SEQUENCE [LARGE SCALE GENOMIC DNA]</scope>
    <source>
        <strain evidence="5">ATCC BAA-613 / DSM 15670 / CCUG 46953 / JCM 12243 / WAL 16351</strain>
    </source>
</reference>